<sequence>MRTIIFLLSFVVFPVQAQERKKVSHTIYATGNIGYGTGNNEVLRELGKLSQSSENTTVLFLGNNVSSSGFDKTDEASVQQLGNNLSLLKNFKGNLFFIPGSTDWKKGTNGLKQQQDYINTSLGNAKAFMPKDGCPIKKIVIDNTIDLLMIDSEWALMDWNKFPNLNDDCDIKSKTAFYTEIENQIVKSQNKKVLVALNHPPVSYGKYNNFLSFGLDPQEINNKHYREFSDMLLTIAQRFKNVMFVAGHETNLQYITERNIPVIVSGSAAVGEKSKNGPGSEFSSDEKGFAKITSYTDGSIKLEFYSTSNKFASPVFETGLVTEYAPIKTEEYNEKATSEYVYQSIYKPEELKHSKLYTSLWGEHYRKDYITPVKVKTALLDTLYGGLEVVRKGGGHQTNSLRLKDRSGKEYALRNVKKSSLRFIQYFLFKTQYLDPSLDDTYFVQLLQDYWTTANPYAPLTIADLSDAIGVYHANPELYFIPKQKALDVYNDDYGDKIYYIEEQISDGLGNVASFGYHDTIIGSPDLIEKLERKDKVSVNESLYIRTRLFDNVIGDFDRHSDQWRWAEDKLEDGTFKYSPIPRDRDQAYSDFDGPILGLLRALVPSMRFMQRYNGDYRHIRWFNDAGDDLDRLVLRHDTEEDWIREAQYIKEHLSESIVEKAFSKIPAEVDDKKRAEIKEALLKRIAGIEEHSRNLYRYLKSFVTITGTEKDDWFVITRLPDGKTNVKGYRIKDGVKSVVFWDAEYNGNITKEIWIYGLDDKDVFEVTGDGNHLIPIKIIGGKNNDTYRFSNARKVYVYDQRSKPNTFETRATKTLTDNYNINNYDFMKGRKDLYATIPSVSYNPDDGVALGAIFSYTKNSLVRNPFTAQHTLSAHYYTATGGVNLQYAGEFAHVIRNLNLGLNAGYTTPNYTNNFFGFGNNTVNNNDDMEYNRVRMSRRWISPSLIHKGYYGSRIQAALQYENIDLEDTPGRYINVAGIDPDLFHGQDFYGIKAVYSYSNFDASSSPKKGIGFGIAAGYTANFAKDKGFAYVIPEFRLTTKIDRKGTLIAATKIKANYIFNNDFEFYQAATLGGNEGLRGFRTERFSGKSSYYQSTDLRLSLGRIKNGILPLSFGVYGGFDYGRVWIDNESSNKWHTSQGGGLFLNIAGLTTANVAYFNSIDGGRLAIRLDLAF</sequence>
<dbReference type="Proteomes" id="UP000184518">
    <property type="component" value="Unassembled WGS sequence"/>
</dbReference>
<proteinExistence type="predicted"/>
<keyword evidence="3" id="KW-1185">Reference proteome</keyword>
<dbReference type="InterPro" id="IPR005565">
    <property type="entry name" value="Hemolysn_activator_HlyB_C"/>
</dbReference>
<dbReference type="EMBL" id="FQUT01000008">
    <property type="protein sequence ID" value="SHF95425.1"/>
    <property type="molecule type" value="Genomic_DNA"/>
</dbReference>
<reference evidence="3" key="1">
    <citation type="submission" date="2016-11" db="EMBL/GenBank/DDBJ databases">
        <authorList>
            <person name="Varghese N."/>
            <person name="Submissions S."/>
        </authorList>
    </citation>
    <scope>NUCLEOTIDE SEQUENCE [LARGE SCALE GENOMIC DNA]</scope>
    <source>
        <strain evidence="3">DSM 27619</strain>
    </source>
</reference>
<dbReference type="Gene3D" id="3.60.21.10">
    <property type="match status" value="1"/>
</dbReference>
<protein>
    <recommendedName>
        <fullName evidence="1">Haemolysin activator HlyB C-terminal domain-containing protein</fullName>
    </recommendedName>
</protein>
<dbReference type="STRING" id="1416778.SAMN05443633_108152"/>
<evidence type="ECO:0000313" key="3">
    <source>
        <dbReference type="Proteomes" id="UP000184518"/>
    </source>
</evidence>
<dbReference type="OrthoDB" id="333971at2"/>
<dbReference type="Pfam" id="PF03865">
    <property type="entry name" value="ShlB"/>
    <property type="match status" value="1"/>
</dbReference>
<dbReference type="RefSeq" id="WP_072959630.1">
    <property type="nucleotide sequence ID" value="NZ_FQUT01000008.1"/>
</dbReference>
<dbReference type="InterPro" id="IPR029052">
    <property type="entry name" value="Metallo-depent_PP-like"/>
</dbReference>
<dbReference type="AlphaFoldDB" id="A0A1M5FV64"/>
<evidence type="ECO:0000259" key="1">
    <source>
        <dbReference type="Pfam" id="PF03865"/>
    </source>
</evidence>
<dbReference type="SUPFAM" id="SSF56300">
    <property type="entry name" value="Metallo-dependent phosphatases"/>
    <property type="match status" value="1"/>
</dbReference>
<evidence type="ECO:0000313" key="2">
    <source>
        <dbReference type="EMBL" id="SHF95425.1"/>
    </source>
</evidence>
<accession>A0A1M5FV64</accession>
<gene>
    <name evidence="2" type="ORF">SAMN05443633_108152</name>
</gene>
<name>A0A1M5FV64_9FLAO</name>
<feature type="domain" description="Haemolysin activator HlyB C-terminal" evidence="1">
    <location>
        <begin position="1072"/>
        <end position="1135"/>
    </location>
</feature>
<organism evidence="2 3">
    <name type="scientific">Chryseobacterium arachidis</name>
    <dbReference type="NCBI Taxonomy" id="1416778"/>
    <lineage>
        <taxon>Bacteria</taxon>
        <taxon>Pseudomonadati</taxon>
        <taxon>Bacteroidota</taxon>
        <taxon>Flavobacteriia</taxon>
        <taxon>Flavobacteriales</taxon>
        <taxon>Weeksellaceae</taxon>
        <taxon>Chryseobacterium group</taxon>
        <taxon>Chryseobacterium</taxon>
    </lineage>
</organism>